<dbReference type="GO" id="GO:0005886">
    <property type="term" value="C:plasma membrane"/>
    <property type="evidence" value="ECO:0007669"/>
    <property type="project" value="UniProtKB-SubCell"/>
</dbReference>
<dbReference type="AlphaFoldDB" id="A0A917EGR2"/>
<dbReference type="PROSITE" id="PS51257">
    <property type="entry name" value="PROKAR_LIPOPROTEIN"/>
    <property type="match status" value="1"/>
</dbReference>
<keyword evidence="3" id="KW-0813">Transport</keyword>
<feature type="transmembrane region" description="Helical" evidence="8">
    <location>
        <begin position="150"/>
        <end position="171"/>
    </location>
</feature>
<accession>A0A917EGR2</accession>
<proteinExistence type="inferred from homology"/>
<name>A0A917EGR2_9RHOB</name>
<gene>
    <name evidence="9" type="ORF">GCM10011360_31260</name>
</gene>
<evidence type="ECO:0000256" key="2">
    <source>
        <dbReference type="ARBA" id="ARBA00009142"/>
    </source>
</evidence>
<feature type="transmembrane region" description="Helical" evidence="8">
    <location>
        <begin position="217"/>
        <end position="237"/>
    </location>
</feature>
<comment type="caution">
    <text evidence="9">The sequence shown here is derived from an EMBL/GenBank/DDBJ whole genome shotgun (WGS) entry which is preliminary data.</text>
</comment>
<organism evidence="9 10">
    <name type="scientific">Primorskyibacter flagellatus</name>
    <dbReference type="NCBI Taxonomy" id="1387277"/>
    <lineage>
        <taxon>Bacteria</taxon>
        <taxon>Pseudomonadati</taxon>
        <taxon>Pseudomonadota</taxon>
        <taxon>Alphaproteobacteria</taxon>
        <taxon>Rhodobacterales</taxon>
        <taxon>Roseobacteraceae</taxon>
        <taxon>Primorskyibacter</taxon>
    </lineage>
</organism>
<reference evidence="10" key="1">
    <citation type="journal article" date="2019" name="Int. J. Syst. Evol. Microbiol.">
        <title>The Global Catalogue of Microorganisms (GCM) 10K type strain sequencing project: providing services to taxonomists for standard genome sequencing and annotation.</title>
        <authorList>
            <consortium name="The Broad Institute Genomics Platform"/>
            <consortium name="The Broad Institute Genome Sequencing Center for Infectious Disease"/>
            <person name="Wu L."/>
            <person name="Ma J."/>
        </authorList>
    </citation>
    <scope>NUCLEOTIDE SEQUENCE [LARGE SCALE GENOMIC DNA]</scope>
    <source>
        <strain evidence="10">CGMCC 1.12664</strain>
    </source>
</reference>
<evidence type="ECO:0000313" key="9">
    <source>
        <dbReference type="EMBL" id="GGE41514.1"/>
    </source>
</evidence>
<comment type="similarity">
    <text evidence="2 8">Belongs to the 4-toluene sulfonate uptake permease (TSUP) (TC 2.A.102) family.</text>
</comment>
<feature type="transmembrane region" description="Helical" evidence="8">
    <location>
        <begin position="50"/>
        <end position="73"/>
    </location>
</feature>
<keyword evidence="10" id="KW-1185">Reference proteome</keyword>
<evidence type="ECO:0000256" key="4">
    <source>
        <dbReference type="ARBA" id="ARBA00022475"/>
    </source>
</evidence>
<protein>
    <recommendedName>
        <fullName evidence="8">Probable membrane transporter protein</fullName>
    </recommendedName>
</protein>
<evidence type="ECO:0000256" key="7">
    <source>
        <dbReference type="ARBA" id="ARBA00023136"/>
    </source>
</evidence>
<keyword evidence="4 8" id="KW-1003">Cell membrane</keyword>
<evidence type="ECO:0000256" key="5">
    <source>
        <dbReference type="ARBA" id="ARBA00022692"/>
    </source>
</evidence>
<dbReference type="InterPro" id="IPR052017">
    <property type="entry name" value="TSUP"/>
</dbReference>
<comment type="subcellular location">
    <subcellularLocation>
        <location evidence="1 8">Cell membrane</location>
        <topology evidence="1 8">Multi-pass membrane protein</topology>
    </subcellularLocation>
</comment>
<keyword evidence="6 8" id="KW-1133">Transmembrane helix</keyword>
<dbReference type="PANTHER" id="PTHR30269:SF32">
    <property type="entry name" value="MEMBRANE TRANSPORTER PROTEIN-RELATED"/>
    <property type="match status" value="1"/>
</dbReference>
<dbReference type="EMBL" id="BMFJ01000002">
    <property type="protein sequence ID" value="GGE41514.1"/>
    <property type="molecule type" value="Genomic_DNA"/>
</dbReference>
<evidence type="ECO:0000256" key="8">
    <source>
        <dbReference type="RuleBase" id="RU363041"/>
    </source>
</evidence>
<keyword evidence="7 8" id="KW-0472">Membrane</keyword>
<feature type="transmembrane region" description="Helical" evidence="8">
    <location>
        <begin position="20"/>
        <end position="38"/>
    </location>
</feature>
<dbReference type="PANTHER" id="PTHR30269">
    <property type="entry name" value="TRANSMEMBRANE PROTEIN YFCA"/>
    <property type="match status" value="1"/>
</dbReference>
<evidence type="ECO:0000256" key="1">
    <source>
        <dbReference type="ARBA" id="ARBA00004651"/>
    </source>
</evidence>
<evidence type="ECO:0000256" key="3">
    <source>
        <dbReference type="ARBA" id="ARBA00022448"/>
    </source>
</evidence>
<keyword evidence="5 8" id="KW-0812">Transmembrane</keyword>
<dbReference type="Pfam" id="PF01925">
    <property type="entry name" value="TauE"/>
    <property type="match status" value="1"/>
</dbReference>
<feature type="transmembrane region" description="Helical" evidence="8">
    <location>
        <begin position="192"/>
        <end position="211"/>
    </location>
</feature>
<sequence length="268" mass="28195">MAVPRAGAYAAGMDTLTALVPLHALIACLIVGFVAGVVKGMVGFAMPMIMISGMGSFVSPELALAGLILPTLVTNGWQALRQGLAAAWGSIVRFRTFLLIGFVALLVSAQLVRVLPGDVMLLMIGVPIVIFAVTQLMGKVLTLGDNPPRWIEWAIAGFAGFIGGFSGVWGPPTVAYLTALDIPKKEHVRAQGVIYGLGAVALFFAHMASGVVRSETLPFSLLLVIPALAGMFIGFRVQDRIDQAAFRRATLVVLLVAGGNLIRRGLMG</sequence>
<evidence type="ECO:0000313" key="10">
    <source>
        <dbReference type="Proteomes" id="UP000612855"/>
    </source>
</evidence>
<dbReference type="Proteomes" id="UP000612855">
    <property type="component" value="Unassembled WGS sequence"/>
</dbReference>
<dbReference type="InterPro" id="IPR002781">
    <property type="entry name" value="TM_pro_TauE-like"/>
</dbReference>
<feature type="transmembrane region" description="Helical" evidence="8">
    <location>
        <begin position="119"/>
        <end position="138"/>
    </location>
</feature>
<evidence type="ECO:0000256" key="6">
    <source>
        <dbReference type="ARBA" id="ARBA00022989"/>
    </source>
</evidence>
<feature type="transmembrane region" description="Helical" evidence="8">
    <location>
        <begin position="85"/>
        <end position="107"/>
    </location>
</feature>